<dbReference type="InterPro" id="IPR018711">
    <property type="entry name" value="NAGPA"/>
</dbReference>
<reference evidence="3 4" key="1">
    <citation type="submission" date="2017-11" db="EMBL/GenBank/DDBJ databases">
        <title>Evolution of Phototrophy in the Chloroflexi Phylum Driven by Horizontal Gene Transfer.</title>
        <authorList>
            <person name="Ward L.M."/>
            <person name="Hemp J."/>
            <person name="Shih P.M."/>
            <person name="Mcglynn S.E."/>
            <person name="Fischer W."/>
        </authorList>
    </citation>
    <scope>NUCLEOTIDE SEQUENCE [LARGE SCALE GENOMIC DNA]</scope>
    <source>
        <strain evidence="3">JP3_7</strain>
    </source>
</reference>
<evidence type="ECO:0000259" key="2">
    <source>
        <dbReference type="Pfam" id="PF09992"/>
    </source>
</evidence>
<protein>
    <recommendedName>
        <fullName evidence="2">Phosphodiester glycosidase domain-containing protein</fullName>
    </recommendedName>
</protein>
<sequence length="286" mass="31125">MRSLGALGAAVVIGLLTACSDAPKTPSAQPTTFPSPAVRPTQPVVVTHTPAATATPPAYDGQWRALTPAIALLLLRGHSNNFDERLIVARVDWQRATMRVLYDPQVPRTLRDWQRATGAALMINGGFFDEANRATGLLITDGRVFGRSYRGFGGMFALRDGRPLVQWLRTQPYRFDPAIQHAVQSFPMLVVDGQRVAGIGDNGQRHRRSFVALDRDGYVLLGVTQMMQWTLTDLADFLAASPELRVARALNLDGGGSSGLWLDETLGGLSMNSFDPVPAVIAIFDR</sequence>
<dbReference type="PANTHER" id="PTHR40446:SF2">
    <property type="entry name" value="N-ACETYLGLUCOSAMINE-1-PHOSPHODIESTER ALPHA-N-ACETYLGLUCOSAMINIDASE"/>
    <property type="match status" value="1"/>
</dbReference>
<dbReference type="AlphaFoldDB" id="A0A2M8QGY5"/>
<organism evidence="3 4">
    <name type="scientific">Candidatus Thermofonsia Clade 3 bacterium</name>
    <dbReference type="NCBI Taxonomy" id="2364212"/>
    <lineage>
        <taxon>Bacteria</taxon>
        <taxon>Bacillati</taxon>
        <taxon>Chloroflexota</taxon>
        <taxon>Candidatus Thermofontia</taxon>
        <taxon>Candidatus Thermofonsia Clade 3</taxon>
    </lineage>
</organism>
<dbReference type="Proteomes" id="UP000230790">
    <property type="component" value="Unassembled WGS sequence"/>
</dbReference>
<accession>A0A2M8QGY5</accession>
<feature type="signal peptide" evidence="1">
    <location>
        <begin position="1"/>
        <end position="18"/>
    </location>
</feature>
<evidence type="ECO:0000256" key="1">
    <source>
        <dbReference type="SAM" id="SignalP"/>
    </source>
</evidence>
<name>A0A2M8QGY5_9CHLR</name>
<keyword evidence="1" id="KW-0732">Signal</keyword>
<comment type="caution">
    <text evidence="3">The sequence shown here is derived from an EMBL/GenBank/DDBJ whole genome shotgun (WGS) entry which is preliminary data.</text>
</comment>
<proteinExistence type="predicted"/>
<dbReference type="PROSITE" id="PS51257">
    <property type="entry name" value="PROKAR_LIPOPROTEIN"/>
    <property type="match status" value="1"/>
</dbReference>
<gene>
    <name evidence="3" type="ORF">CUN48_00200</name>
</gene>
<evidence type="ECO:0000313" key="4">
    <source>
        <dbReference type="Proteomes" id="UP000230790"/>
    </source>
</evidence>
<feature type="domain" description="Phosphodiester glycosidase" evidence="2">
    <location>
        <begin position="118"/>
        <end position="283"/>
    </location>
</feature>
<feature type="chain" id="PRO_5014670163" description="Phosphodiester glycosidase domain-containing protein" evidence="1">
    <location>
        <begin position="19"/>
        <end position="286"/>
    </location>
</feature>
<evidence type="ECO:0000313" key="3">
    <source>
        <dbReference type="EMBL" id="PJF49070.1"/>
    </source>
</evidence>
<dbReference type="Pfam" id="PF09992">
    <property type="entry name" value="NAGPA"/>
    <property type="match status" value="1"/>
</dbReference>
<dbReference type="EMBL" id="PGTN01000001">
    <property type="protein sequence ID" value="PJF49070.1"/>
    <property type="molecule type" value="Genomic_DNA"/>
</dbReference>
<dbReference type="PANTHER" id="PTHR40446">
    <property type="entry name" value="N-ACETYLGLUCOSAMINE-1-PHOSPHODIESTER ALPHA-N-ACETYLGLUCOSAMINIDASE"/>
    <property type="match status" value="1"/>
</dbReference>